<comment type="caution">
    <text evidence="9">The sequence shown here is derived from an EMBL/GenBank/DDBJ whole genome shotgun (WGS) entry which is preliminary data.</text>
</comment>
<dbReference type="SUPFAM" id="SSF103473">
    <property type="entry name" value="MFS general substrate transporter"/>
    <property type="match status" value="1"/>
</dbReference>
<feature type="transmembrane region" description="Helical" evidence="7">
    <location>
        <begin position="168"/>
        <end position="192"/>
    </location>
</feature>
<reference evidence="9 10" key="1">
    <citation type="journal article" date="2019" name="Int. J. Syst. Evol. Microbiol.">
        <title>The Global Catalogue of Microorganisms (GCM) 10K type strain sequencing project: providing services to taxonomists for standard genome sequencing and annotation.</title>
        <authorList>
            <consortium name="The Broad Institute Genomics Platform"/>
            <consortium name="The Broad Institute Genome Sequencing Center for Infectious Disease"/>
            <person name="Wu L."/>
            <person name="Ma J."/>
        </authorList>
    </citation>
    <scope>NUCLEOTIDE SEQUENCE [LARGE SCALE GENOMIC DNA]</scope>
    <source>
        <strain evidence="9 10">JCM 3146</strain>
    </source>
</reference>
<sequence>MSGKEPKPILASRNPRYYFLGQVVSQVGTSMQVVAQSWLVYQLTESPLLLGLVASAPTFAALVFSAPAGVIADRFSARRVLFCAHALLALIALVLGVLAVHGSLTAWQLTVSALAVGSVNAVIMPTSHVFVAEIVGDTQIRRAVTMSNTVVELAFLIGSAAAGPTIGLTGVGGVILLNAVSYVAVLLTLVLIRPADLHRRARTRRDGARPRGAWRYLFSRLDLTLLVVTTAVVSTAGTSLPPLLLLLTKSLHQQAGAYGLFLATLSVGSLLGAWPTWRYQMTLGRLAVSAVIFGVLQTAVAVMPNIPTITLALLPLGVVSLVLRAGVLSLVQLQTDPDFRGRVLGVFQLVFRVGMLAGTLLCSWLAGVLGPRRAIGIGGVSVTTSVTVIVAVLTLFGMLSIARGRRRLDVVLAERPKGRHRLVPTPGPTGTRDR</sequence>
<dbReference type="Pfam" id="PF05977">
    <property type="entry name" value="MFS_3"/>
    <property type="match status" value="1"/>
</dbReference>
<proteinExistence type="predicted"/>
<evidence type="ECO:0000256" key="2">
    <source>
        <dbReference type="ARBA" id="ARBA00022448"/>
    </source>
</evidence>
<feature type="transmembrane region" description="Helical" evidence="7">
    <location>
        <begin position="375"/>
        <end position="399"/>
    </location>
</feature>
<dbReference type="Gene3D" id="1.20.1250.20">
    <property type="entry name" value="MFS general substrate transporter like domains"/>
    <property type="match status" value="1"/>
</dbReference>
<evidence type="ECO:0000256" key="3">
    <source>
        <dbReference type="ARBA" id="ARBA00022475"/>
    </source>
</evidence>
<dbReference type="InterPro" id="IPR010290">
    <property type="entry name" value="TM_effector"/>
</dbReference>
<keyword evidence="2" id="KW-0813">Transport</keyword>
<comment type="subcellular location">
    <subcellularLocation>
        <location evidence="1">Cell membrane</location>
        <topology evidence="1">Multi-pass membrane protein</topology>
    </subcellularLocation>
</comment>
<evidence type="ECO:0000259" key="8">
    <source>
        <dbReference type="PROSITE" id="PS50850"/>
    </source>
</evidence>
<protein>
    <submittedName>
        <fullName evidence="9">MFS transporter</fullName>
    </submittedName>
</protein>
<dbReference type="Proteomes" id="UP001501822">
    <property type="component" value="Unassembled WGS sequence"/>
</dbReference>
<evidence type="ECO:0000256" key="7">
    <source>
        <dbReference type="SAM" id="Phobius"/>
    </source>
</evidence>
<feature type="transmembrane region" description="Helical" evidence="7">
    <location>
        <begin position="143"/>
        <end position="162"/>
    </location>
</feature>
<dbReference type="PANTHER" id="PTHR23513">
    <property type="entry name" value="INTEGRAL MEMBRANE EFFLUX PROTEIN-RELATED"/>
    <property type="match status" value="1"/>
</dbReference>
<evidence type="ECO:0000313" key="10">
    <source>
        <dbReference type="Proteomes" id="UP001501822"/>
    </source>
</evidence>
<dbReference type="PROSITE" id="PS50850">
    <property type="entry name" value="MFS"/>
    <property type="match status" value="1"/>
</dbReference>
<evidence type="ECO:0000256" key="5">
    <source>
        <dbReference type="ARBA" id="ARBA00022989"/>
    </source>
</evidence>
<dbReference type="PANTHER" id="PTHR23513:SF11">
    <property type="entry name" value="STAPHYLOFERRIN A TRANSPORTER"/>
    <property type="match status" value="1"/>
</dbReference>
<evidence type="ECO:0000256" key="1">
    <source>
        <dbReference type="ARBA" id="ARBA00004651"/>
    </source>
</evidence>
<keyword evidence="5 7" id="KW-1133">Transmembrane helix</keyword>
<feature type="transmembrane region" description="Helical" evidence="7">
    <location>
        <begin position="106"/>
        <end position="131"/>
    </location>
</feature>
<feature type="transmembrane region" description="Helical" evidence="7">
    <location>
        <begin position="255"/>
        <end position="274"/>
    </location>
</feature>
<dbReference type="CDD" id="cd06173">
    <property type="entry name" value="MFS_MefA_like"/>
    <property type="match status" value="1"/>
</dbReference>
<feature type="transmembrane region" description="Helical" evidence="7">
    <location>
        <begin position="80"/>
        <end position="100"/>
    </location>
</feature>
<evidence type="ECO:0000256" key="4">
    <source>
        <dbReference type="ARBA" id="ARBA00022692"/>
    </source>
</evidence>
<feature type="transmembrane region" description="Helical" evidence="7">
    <location>
        <begin position="48"/>
        <end position="68"/>
    </location>
</feature>
<feature type="transmembrane region" description="Helical" evidence="7">
    <location>
        <begin position="343"/>
        <end position="369"/>
    </location>
</feature>
<dbReference type="RefSeq" id="WP_252811222.1">
    <property type="nucleotide sequence ID" value="NZ_BAAABM010000062.1"/>
</dbReference>
<keyword evidence="10" id="KW-1185">Reference proteome</keyword>
<keyword evidence="3" id="KW-1003">Cell membrane</keyword>
<accession>A0ABN0XH88</accession>
<feature type="transmembrane region" description="Helical" evidence="7">
    <location>
        <begin position="213"/>
        <end position="235"/>
    </location>
</feature>
<gene>
    <name evidence="9" type="ORF">GCM10010151_62100</name>
</gene>
<organism evidence="9 10">
    <name type="scientific">Actinoallomurus spadix</name>
    <dbReference type="NCBI Taxonomy" id="79912"/>
    <lineage>
        <taxon>Bacteria</taxon>
        <taxon>Bacillati</taxon>
        <taxon>Actinomycetota</taxon>
        <taxon>Actinomycetes</taxon>
        <taxon>Streptosporangiales</taxon>
        <taxon>Thermomonosporaceae</taxon>
        <taxon>Actinoallomurus</taxon>
    </lineage>
</organism>
<evidence type="ECO:0000313" key="9">
    <source>
        <dbReference type="EMBL" id="GAA0363682.1"/>
    </source>
</evidence>
<dbReference type="InterPro" id="IPR020846">
    <property type="entry name" value="MFS_dom"/>
</dbReference>
<name>A0ABN0XH88_9ACTN</name>
<feature type="transmembrane region" description="Helical" evidence="7">
    <location>
        <begin position="309"/>
        <end position="331"/>
    </location>
</feature>
<feature type="transmembrane region" description="Helical" evidence="7">
    <location>
        <begin position="286"/>
        <end position="303"/>
    </location>
</feature>
<keyword evidence="6 7" id="KW-0472">Membrane</keyword>
<dbReference type="EMBL" id="BAAABM010000062">
    <property type="protein sequence ID" value="GAA0363682.1"/>
    <property type="molecule type" value="Genomic_DNA"/>
</dbReference>
<evidence type="ECO:0000256" key="6">
    <source>
        <dbReference type="ARBA" id="ARBA00023136"/>
    </source>
</evidence>
<feature type="domain" description="Major facilitator superfamily (MFS) profile" evidence="8">
    <location>
        <begin position="215"/>
        <end position="434"/>
    </location>
</feature>
<keyword evidence="4 7" id="KW-0812">Transmembrane</keyword>
<dbReference type="InterPro" id="IPR036259">
    <property type="entry name" value="MFS_trans_sf"/>
</dbReference>